<gene>
    <name evidence="2" type="ORF">BZARG_2884</name>
</gene>
<dbReference type="eggNOG" id="COG0526">
    <property type="taxonomic scope" value="Bacteria"/>
</dbReference>
<comment type="caution">
    <text evidence="2">The sequence shown here is derived from an EMBL/GenBank/DDBJ whole genome shotgun (WGS) entry which is preliminary data.</text>
</comment>
<dbReference type="STRING" id="1046627.BZARG_2884"/>
<dbReference type="EMBL" id="AFXZ01000001">
    <property type="protein sequence ID" value="EGV45111.1"/>
    <property type="molecule type" value="Genomic_DNA"/>
</dbReference>
<proteinExistence type="predicted"/>
<dbReference type="Gene3D" id="3.40.30.10">
    <property type="entry name" value="Glutaredoxin"/>
    <property type="match status" value="1"/>
</dbReference>
<evidence type="ECO:0000259" key="1">
    <source>
        <dbReference type="PROSITE" id="PS51352"/>
    </source>
</evidence>
<dbReference type="GO" id="GO:0016491">
    <property type="term" value="F:oxidoreductase activity"/>
    <property type="evidence" value="ECO:0007669"/>
    <property type="project" value="InterPro"/>
</dbReference>
<dbReference type="InterPro" id="IPR013766">
    <property type="entry name" value="Thioredoxin_domain"/>
</dbReference>
<dbReference type="PROSITE" id="PS51352">
    <property type="entry name" value="THIOREDOXIN_2"/>
    <property type="match status" value="1"/>
</dbReference>
<dbReference type="Proteomes" id="UP000003730">
    <property type="component" value="Unassembled WGS sequence"/>
</dbReference>
<dbReference type="InterPro" id="IPR050553">
    <property type="entry name" value="Thioredoxin_ResA/DsbE_sf"/>
</dbReference>
<dbReference type="PANTHER" id="PTHR42852">
    <property type="entry name" value="THIOL:DISULFIDE INTERCHANGE PROTEIN DSBE"/>
    <property type="match status" value="1"/>
</dbReference>
<accession>G2E8X8</accession>
<feature type="domain" description="Thioredoxin" evidence="1">
    <location>
        <begin position="50"/>
        <end position="187"/>
    </location>
</feature>
<dbReference type="AlphaFoldDB" id="G2E8X8"/>
<organism evidence="2 3">
    <name type="scientific">Bizionia argentinensis JUB59</name>
    <dbReference type="NCBI Taxonomy" id="1046627"/>
    <lineage>
        <taxon>Bacteria</taxon>
        <taxon>Pseudomonadati</taxon>
        <taxon>Bacteroidota</taxon>
        <taxon>Flavobacteriia</taxon>
        <taxon>Flavobacteriales</taxon>
        <taxon>Flavobacteriaceae</taxon>
        <taxon>Bizionia</taxon>
    </lineage>
</organism>
<dbReference type="GO" id="GO:0016209">
    <property type="term" value="F:antioxidant activity"/>
    <property type="evidence" value="ECO:0007669"/>
    <property type="project" value="InterPro"/>
</dbReference>
<keyword evidence="3" id="KW-1185">Reference proteome</keyword>
<dbReference type="CDD" id="cd02966">
    <property type="entry name" value="TlpA_like_family"/>
    <property type="match status" value="1"/>
</dbReference>
<name>G2E8X8_9FLAO</name>
<dbReference type="Pfam" id="PF00578">
    <property type="entry name" value="AhpC-TSA"/>
    <property type="match status" value="1"/>
</dbReference>
<evidence type="ECO:0000313" key="3">
    <source>
        <dbReference type="Proteomes" id="UP000003730"/>
    </source>
</evidence>
<dbReference type="InterPro" id="IPR000866">
    <property type="entry name" value="AhpC/TSA"/>
</dbReference>
<dbReference type="PANTHER" id="PTHR42852:SF17">
    <property type="entry name" value="THIOREDOXIN-LIKE PROTEIN HI_1115"/>
    <property type="match status" value="1"/>
</dbReference>
<evidence type="ECO:0000313" key="2">
    <source>
        <dbReference type="EMBL" id="EGV45111.1"/>
    </source>
</evidence>
<dbReference type="SUPFAM" id="SSF52833">
    <property type="entry name" value="Thioredoxin-like"/>
    <property type="match status" value="1"/>
</dbReference>
<protein>
    <submittedName>
        <fullName evidence="2">TlpA family protein disulfide reductase</fullName>
    </submittedName>
</protein>
<dbReference type="InterPro" id="IPR036249">
    <property type="entry name" value="Thioredoxin-like_sf"/>
</dbReference>
<reference evidence="2 3" key="1">
    <citation type="journal article" date="2008" name="Int. J. Syst. Evol. Microbiol.">
        <title>Bizionia argentinensis sp. nov., isolated from surface marine water in Antarctica.</title>
        <authorList>
            <person name="Bercovich A."/>
            <person name="Vazquez S.C."/>
            <person name="Yankilevich P."/>
            <person name="Coria S.H."/>
            <person name="Foti M."/>
            <person name="Hernandez E."/>
            <person name="Vidal A."/>
            <person name="Ruberto L."/>
            <person name="Melo C."/>
            <person name="Marenssi S."/>
            <person name="Criscuolo M."/>
            <person name="Memoli M."/>
            <person name="Arguelles M."/>
            <person name="Mac Cormack W.P."/>
        </authorList>
    </citation>
    <scope>NUCLEOTIDE SEQUENCE [LARGE SCALE GENOMIC DNA]</scope>
    <source>
        <strain evidence="2 3">JUB59</strain>
    </source>
</reference>
<dbReference type="OrthoDB" id="9815205at2"/>
<sequence length="189" mass="21409">MKKPKFSTSNIIFVIVIGLMIIPQTRQPIQVFLQKGLAMISPSEISVDKRETLKSYDNWNLVDSKGNAFDFKQAEGKVVFINFWATWCPPCIAEMPSIDELYADYKDDVIFLLVSNEKAETISGFQSKNEFNFEFYQSVTNAPAQFQTNSIPQTYLIDKQGSIVMDKSGAANWNSDKVRKVLDDLIAAE</sequence>
<dbReference type="RefSeq" id="WP_008634143.1">
    <property type="nucleotide sequence ID" value="NZ_AFXZ01000001.1"/>
</dbReference>